<evidence type="ECO:0000256" key="1">
    <source>
        <dbReference type="SAM" id="MobiDB-lite"/>
    </source>
</evidence>
<dbReference type="EMBL" id="JH930470">
    <property type="protein sequence ID" value="EKM57745.1"/>
    <property type="molecule type" value="Genomic_DNA"/>
</dbReference>
<proteinExistence type="predicted"/>
<sequence>MSQGANGVVFVLHWFTVRLPKRLPSVVLLSCSVLSSDSETFDVEMSMGQVAGVFQMSTKSKAGGIRGAKPTRKPGGRRIQPGERSCPELNEYRDLVSSPHAPCNTVGLAVPRRAGRRRCAKQKR</sequence>
<gene>
    <name evidence="2" type="ORF">PHACADRAFT_251570</name>
</gene>
<dbReference type="HOGENOM" id="CLU_2004709_0_0_1"/>
<organism evidence="2 3">
    <name type="scientific">Phanerochaete carnosa (strain HHB-10118-sp)</name>
    <name type="common">White-rot fungus</name>
    <name type="synonym">Peniophora carnosa</name>
    <dbReference type="NCBI Taxonomy" id="650164"/>
    <lineage>
        <taxon>Eukaryota</taxon>
        <taxon>Fungi</taxon>
        <taxon>Dikarya</taxon>
        <taxon>Basidiomycota</taxon>
        <taxon>Agaricomycotina</taxon>
        <taxon>Agaricomycetes</taxon>
        <taxon>Polyporales</taxon>
        <taxon>Phanerochaetaceae</taxon>
        <taxon>Phanerochaete</taxon>
    </lineage>
</organism>
<evidence type="ECO:0000313" key="3">
    <source>
        <dbReference type="Proteomes" id="UP000008370"/>
    </source>
</evidence>
<keyword evidence="3" id="KW-1185">Reference proteome</keyword>
<dbReference type="InParanoid" id="K5WEN3"/>
<accession>K5WEN3</accession>
<reference evidence="2 3" key="1">
    <citation type="journal article" date="2012" name="BMC Genomics">
        <title>Comparative genomics of the white-rot fungi, Phanerochaete carnosa and P. chrysosporium, to elucidate the genetic basis of the distinct wood types they colonize.</title>
        <authorList>
            <person name="Suzuki H."/>
            <person name="MacDonald J."/>
            <person name="Syed K."/>
            <person name="Salamov A."/>
            <person name="Hori C."/>
            <person name="Aerts A."/>
            <person name="Henrissat B."/>
            <person name="Wiebenga A."/>
            <person name="vanKuyk P.A."/>
            <person name="Barry K."/>
            <person name="Lindquist E."/>
            <person name="LaButti K."/>
            <person name="Lapidus A."/>
            <person name="Lucas S."/>
            <person name="Coutinho P."/>
            <person name="Gong Y."/>
            <person name="Samejima M."/>
            <person name="Mahadevan R."/>
            <person name="Abou-Zaid M."/>
            <person name="de Vries R.P."/>
            <person name="Igarashi K."/>
            <person name="Yadav J.S."/>
            <person name="Grigoriev I.V."/>
            <person name="Master E.R."/>
        </authorList>
    </citation>
    <scope>NUCLEOTIDE SEQUENCE [LARGE SCALE GENOMIC DNA]</scope>
    <source>
        <strain evidence="2 3">HHB-10118-sp</strain>
    </source>
</reference>
<evidence type="ECO:0000313" key="2">
    <source>
        <dbReference type="EMBL" id="EKM57745.1"/>
    </source>
</evidence>
<dbReference type="Proteomes" id="UP000008370">
    <property type="component" value="Unassembled WGS sequence"/>
</dbReference>
<dbReference type="RefSeq" id="XP_007393090.1">
    <property type="nucleotide sequence ID" value="XM_007393028.1"/>
</dbReference>
<feature type="region of interest" description="Disordered" evidence="1">
    <location>
        <begin position="60"/>
        <end position="85"/>
    </location>
</feature>
<name>K5WEN3_PHACS</name>
<dbReference type="GeneID" id="18915258"/>
<dbReference type="AlphaFoldDB" id="K5WEN3"/>
<protein>
    <submittedName>
        <fullName evidence="2">Uncharacterized protein</fullName>
    </submittedName>
</protein>
<dbReference type="KEGG" id="pco:PHACADRAFT_251570"/>